<dbReference type="Proteomes" id="UP000011661">
    <property type="component" value="Unassembled WGS sequence"/>
</dbReference>
<dbReference type="EMBL" id="AOHX01000025">
    <property type="protein sequence ID" value="ELY48086.1"/>
    <property type="molecule type" value="Genomic_DNA"/>
</dbReference>
<organism evidence="1 2">
    <name type="scientific">Natronorubrum sulfidifaciens JCM 14089</name>
    <dbReference type="NCBI Taxonomy" id="1230460"/>
    <lineage>
        <taxon>Archaea</taxon>
        <taxon>Methanobacteriati</taxon>
        <taxon>Methanobacteriota</taxon>
        <taxon>Stenosarchaea group</taxon>
        <taxon>Halobacteria</taxon>
        <taxon>Halobacteriales</taxon>
        <taxon>Natrialbaceae</taxon>
        <taxon>Natronorubrum</taxon>
    </lineage>
</organism>
<keyword evidence="2" id="KW-1185">Reference proteome</keyword>
<protein>
    <recommendedName>
        <fullName evidence="3">Orc1/cdc6 family replication initiation protein</fullName>
    </recommendedName>
</protein>
<dbReference type="AlphaFoldDB" id="L9WFP4"/>
<evidence type="ECO:0008006" key="3">
    <source>
        <dbReference type="Google" id="ProtNLM"/>
    </source>
</evidence>
<gene>
    <name evidence="1" type="ORF">C495_01390</name>
</gene>
<evidence type="ECO:0000313" key="2">
    <source>
        <dbReference type="Proteomes" id="UP000011661"/>
    </source>
</evidence>
<name>L9WFP4_9EURY</name>
<sequence>MRYASQQPANGSDAVSNALELDSSIGNHRSRDGTAASTFIETFRETDDHIVAILDEVDVLEDETLLWGSAIC</sequence>
<proteinExistence type="predicted"/>
<evidence type="ECO:0000313" key="1">
    <source>
        <dbReference type="EMBL" id="ELY48086.1"/>
    </source>
</evidence>
<accession>L9WFP4</accession>
<dbReference type="PATRIC" id="fig|1230460.4.peg.271"/>
<dbReference type="RefSeq" id="WP_008159304.1">
    <property type="nucleotide sequence ID" value="NZ_AOHX01000025.1"/>
</dbReference>
<comment type="caution">
    <text evidence="1">The sequence shown here is derived from an EMBL/GenBank/DDBJ whole genome shotgun (WGS) entry which is preliminary data.</text>
</comment>
<reference evidence="1 2" key="1">
    <citation type="journal article" date="2014" name="PLoS Genet.">
        <title>Phylogenetically driven sequencing of extremely halophilic archaea reveals strategies for static and dynamic osmo-response.</title>
        <authorList>
            <person name="Becker E.A."/>
            <person name="Seitzer P.M."/>
            <person name="Tritt A."/>
            <person name="Larsen D."/>
            <person name="Krusor M."/>
            <person name="Yao A.I."/>
            <person name="Wu D."/>
            <person name="Madern D."/>
            <person name="Eisen J.A."/>
            <person name="Darling A.E."/>
            <person name="Facciotti M.T."/>
        </authorList>
    </citation>
    <scope>NUCLEOTIDE SEQUENCE [LARGE SCALE GENOMIC DNA]</scope>
    <source>
        <strain evidence="1 2">JCM 14089</strain>
    </source>
</reference>